<gene>
    <name evidence="4" type="ORF">HXA33_02410</name>
</gene>
<protein>
    <submittedName>
        <fullName evidence="4">VTT domain-containing protein</fullName>
    </submittedName>
</protein>
<dbReference type="PANTHER" id="PTHR42709:SF9">
    <property type="entry name" value="ALKALINE PHOSPHATASE LIKE PROTEIN"/>
    <property type="match status" value="1"/>
</dbReference>
<dbReference type="Proteomes" id="UP001057753">
    <property type="component" value="Unassembled WGS sequence"/>
</dbReference>
<feature type="transmembrane region" description="Helical" evidence="2">
    <location>
        <begin position="101"/>
        <end position="121"/>
    </location>
</feature>
<name>A0A9Q4FXG8_SALAG</name>
<sequence>MIELIFDLLRQLGWIGLVIGVAIEALSIPFPAAIFVLVYGYLLNPTWLDILLYSVWTSLIYVTVSFIPYVISIRYESVVREKMPKQKMAFAQKWVDKYGDWMIAVGRFIGMGYITYIAGFSHMTKWKFAALTFIGFYPLSIIMFYLGTLGNIEAMITRFQQAQWLILIVLGVLLSLYIFFRIQRRKKFKVNSPIGKPKRRRQRSSCP</sequence>
<accession>A0A9Q4FXG8</accession>
<reference evidence="4" key="1">
    <citation type="submission" date="2020-06" db="EMBL/GenBank/DDBJ databases">
        <title>Insight into the genomes of haloalkaliphilic bacilli from Kenyan soda lakes.</title>
        <authorList>
            <person name="Mwirichia R."/>
            <person name="Villamizar G.C."/>
            <person name="Poehlein A."/>
            <person name="Mugweru J."/>
            <person name="Kipnyargis A."/>
            <person name="Kiplimo D."/>
            <person name="Orwa P."/>
            <person name="Daniel R."/>
        </authorList>
    </citation>
    <scope>NUCLEOTIDE SEQUENCE</scope>
    <source>
        <strain evidence="4">B1096_S55</strain>
    </source>
</reference>
<proteinExistence type="inferred from homology"/>
<feature type="domain" description="VTT" evidence="3">
    <location>
        <begin position="30"/>
        <end position="148"/>
    </location>
</feature>
<keyword evidence="2" id="KW-0812">Transmembrane</keyword>
<evidence type="ECO:0000313" key="5">
    <source>
        <dbReference type="Proteomes" id="UP001057753"/>
    </source>
</evidence>
<feature type="transmembrane region" description="Helical" evidence="2">
    <location>
        <begin position="128"/>
        <end position="150"/>
    </location>
</feature>
<keyword evidence="5" id="KW-1185">Reference proteome</keyword>
<feature type="transmembrane region" description="Helical" evidence="2">
    <location>
        <begin position="162"/>
        <end position="180"/>
    </location>
</feature>
<keyword evidence="2" id="KW-0472">Membrane</keyword>
<dbReference type="AlphaFoldDB" id="A0A9Q4FXG8"/>
<dbReference type="InterPro" id="IPR051311">
    <property type="entry name" value="DedA_domain"/>
</dbReference>
<keyword evidence="2" id="KW-1133">Transmembrane helix</keyword>
<feature type="transmembrane region" description="Helical" evidence="2">
    <location>
        <begin position="12"/>
        <end position="38"/>
    </location>
</feature>
<dbReference type="PANTHER" id="PTHR42709">
    <property type="entry name" value="ALKALINE PHOSPHATASE LIKE PROTEIN"/>
    <property type="match status" value="1"/>
</dbReference>
<organism evidence="4 5">
    <name type="scientific">Salipaludibacillus agaradhaerens</name>
    <name type="common">Bacillus agaradhaerens</name>
    <dbReference type="NCBI Taxonomy" id="76935"/>
    <lineage>
        <taxon>Bacteria</taxon>
        <taxon>Bacillati</taxon>
        <taxon>Bacillota</taxon>
        <taxon>Bacilli</taxon>
        <taxon>Bacillales</taxon>
        <taxon>Bacillaceae</taxon>
    </lineage>
</organism>
<dbReference type="EMBL" id="JABXYM010000001">
    <property type="protein sequence ID" value="MCR6095386.1"/>
    <property type="molecule type" value="Genomic_DNA"/>
</dbReference>
<dbReference type="Pfam" id="PF09335">
    <property type="entry name" value="VTT_dom"/>
    <property type="match status" value="1"/>
</dbReference>
<evidence type="ECO:0000313" key="4">
    <source>
        <dbReference type="EMBL" id="MCR6095386.1"/>
    </source>
</evidence>
<evidence type="ECO:0000256" key="2">
    <source>
        <dbReference type="SAM" id="Phobius"/>
    </source>
</evidence>
<feature type="transmembrane region" description="Helical" evidence="2">
    <location>
        <begin position="50"/>
        <end position="71"/>
    </location>
</feature>
<comment type="caution">
    <text evidence="4">The sequence shown here is derived from an EMBL/GenBank/DDBJ whole genome shotgun (WGS) entry which is preliminary data.</text>
</comment>
<evidence type="ECO:0000256" key="1">
    <source>
        <dbReference type="ARBA" id="ARBA00010792"/>
    </source>
</evidence>
<dbReference type="GO" id="GO:0005886">
    <property type="term" value="C:plasma membrane"/>
    <property type="evidence" value="ECO:0007669"/>
    <property type="project" value="TreeGrafter"/>
</dbReference>
<evidence type="ECO:0000259" key="3">
    <source>
        <dbReference type="Pfam" id="PF09335"/>
    </source>
</evidence>
<dbReference type="InterPro" id="IPR032816">
    <property type="entry name" value="VTT_dom"/>
</dbReference>
<comment type="similarity">
    <text evidence="1">Belongs to the DedA family.</text>
</comment>
<dbReference type="RefSeq" id="WP_257820105.1">
    <property type="nucleotide sequence ID" value="NZ_JABXYM010000001.1"/>
</dbReference>